<reference evidence="1 2" key="1">
    <citation type="submission" date="2015-10" db="EMBL/GenBank/DDBJ databases">
        <title>A novel member of the family Ruminococcaceae isolated from human faeces.</title>
        <authorList>
            <person name="Shkoporov A.N."/>
            <person name="Chaplin A.V."/>
            <person name="Motuzova O.V."/>
            <person name="Kafarskaia L.I."/>
            <person name="Efimov B.A."/>
        </authorList>
    </citation>
    <scope>NUCLEOTIDE SEQUENCE [LARGE SCALE GENOMIC DNA]</scope>
    <source>
        <strain evidence="1 2">668</strain>
    </source>
</reference>
<proteinExistence type="predicted"/>
<accession>A0A0W7TN33</accession>
<dbReference type="Pfam" id="PF13151">
    <property type="entry name" value="DUF3990"/>
    <property type="match status" value="1"/>
</dbReference>
<evidence type="ECO:0000313" key="1">
    <source>
        <dbReference type="EMBL" id="KUE75257.1"/>
    </source>
</evidence>
<comment type="caution">
    <text evidence="1">The sequence shown here is derived from an EMBL/GenBank/DDBJ whole genome shotgun (WGS) entry which is preliminary data.</text>
</comment>
<dbReference type="Proteomes" id="UP000053433">
    <property type="component" value="Unassembled WGS sequence"/>
</dbReference>
<sequence length="187" mass="20849">MILHSGITLYHGSYVAVEKPELERCYPYKDFGRGFYLTTSQEQAVSFVRSSVAKAAGRGDVQPNTKWGFVSKYIFQADINIKIHEFPNADAAWLHCVASHRRPTLSVDWAAEWQDYDILAGKVANDRTNPTITAYLAGLFGEVGSMRADEQCVSMLMPENLENQICLRTSAALACISFEGSEKVVCR</sequence>
<dbReference type="AlphaFoldDB" id="A0A0W7TN33"/>
<dbReference type="EMBL" id="LMUA01000025">
    <property type="protein sequence ID" value="KUE75257.1"/>
    <property type="molecule type" value="Genomic_DNA"/>
</dbReference>
<name>A0A0W7TN33_9FIRM</name>
<protein>
    <recommendedName>
        <fullName evidence="3">DUF3990 domain-containing protein</fullName>
    </recommendedName>
</protein>
<evidence type="ECO:0000313" key="2">
    <source>
        <dbReference type="Proteomes" id="UP000053433"/>
    </source>
</evidence>
<dbReference type="RefSeq" id="WP_058723646.1">
    <property type="nucleotide sequence ID" value="NZ_CATXDA010000053.1"/>
</dbReference>
<evidence type="ECO:0008006" key="3">
    <source>
        <dbReference type="Google" id="ProtNLM"/>
    </source>
</evidence>
<dbReference type="InterPro" id="IPR025051">
    <property type="entry name" value="DUF3990"/>
</dbReference>
<organism evidence="1 2">
    <name type="scientific">Ruthenibacterium lactatiformans</name>
    <dbReference type="NCBI Taxonomy" id="1550024"/>
    <lineage>
        <taxon>Bacteria</taxon>
        <taxon>Bacillati</taxon>
        <taxon>Bacillota</taxon>
        <taxon>Clostridia</taxon>
        <taxon>Eubacteriales</taxon>
        <taxon>Oscillospiraceae</taxon>
        <taxon>Ruthenibacterium</taxon>
    </lineage>
</organism>
<gene>
    <name evidence="1" type="ORF">ASJ35_14715</name>
</gene>